<sequence length="183" mass="20343">MPDYEIDPADVDWTDTAIEEAAQVMCDGFGGNDAWGAMPESVQDVYRDVARRLVAAGWRAPSSAGDPVAIELRAMLDEAFPAEDVDYHYALEELLDLVRKRIALRSTQDPEMVQTHIVELVARAMYEDEWGAWADLPESSRSVYRRRAAVAVTTLRALSGLTSEESHGTRWVAPADTGKETDR</sequence>
<dbReference type="STRING" id="1962155.B1813_18905"/>
<evidence type="ECO:0000313" key="2">
    <source>
        <dbReference type="Proteomes" id="UP000192591"/>
    </source>
</evidence>
<name>A0A1V8ZYP9_SACPI</name>
<protein>
    <submittedName>
        <fullName evidence="1">Uncharacterized protein</fullName>
    </submittedName>
</protein>
<organism evidence="1 2">
    <name type="scientific">Saccharomonospora piscinae</name>
    <dbReference type="NCBI Taxonomy" id="687388"/>
    <lineage>
        <taxon>Bacteria</taxon>
        <taxon>Bacillati</taxon>
        <taxon>Actinomycetota</taxon>
        <taxon>Actinomycetes</taxon>
        <taxon>Pseudonocardiales</taxon>
        <taxon>Pseudonocardiaceae</taxon>
        <taxon>Saccharomonospora</taxon>
    </lineage>
</organism>
<comment type="caution">
    <text evidence="1">The sequence shown here is derived from an EMBL/GenBank/DDBJ whole genome shotgun (WGS) entry which is preliminary data.</text>
</comment>
<dbReference type="RefSeq" id="WP_081194159.1">
    <property type="nucleotide sequence ID" value="NZ_MWIH01000008.1"/>
</dbReference>
<accession>A0A1V8ZYP9</accession>
<gene>
    <name evidence="1" type="ORF">B1813_18905</name>
</gene>
<dbReference type="EMBL" id="MWIH01000008">
    <property type="protein sequence ID" value="OQO89911.1"/>
    <property type="molecule type" value="Genomic_DNA"/>
</dbReference>
<reference evidence="1 2" key="1">
    <citation type="submission" date="2017-02" db="EMBL/GenBank/DDBJ databases">
        <title>Draft genome of Saccharomonospora sp. 154.</title>
        <authorList>
            <person name="Alonso-Carmona G.S."/>
            <person name="De La Haba R."/>
            <person name="Vera-Gargallo B."/>
            <person name="Sandoval-Trujillo A.H."/>
            <person name="Ramirez-Duran N."/>
            <person name="Ventosa A."/>
        </authorList>
    </citation>
    <scope>NUCLEOTIDE SEQUENCE [LARGE SCALE GENOMIC DNA]</scope>
    <source>
        <strain evidence="1 2">LRS4.154</strain>
    </source>
</reference>
<dbReference type="Proteomes" id="UP000192591">
    <property type="component" value="Unassembled WGS sequence"/>
</dbReference>
<dbReference type="AlphaFoldDB" id="A0A1V8ZYP9"/>
<keyword evidence="2" id="KW-1185">Reference proteome</keyword>
<evidence type="ECO:0000313" key="1">
    <source>
        <dbReference type="EMBL" id="OQO89911.1"/>
    </source>
</evidence>
<proteinExistence type="predicted"/>